<dbReference type="PANTHER" id="PTHR30458">
    <property type="entry name" value="PHENYLACETIC ACID DEGRADATION PROTEIN PAA"/>
    <property type="match status" value="1"/>
</dbReference>
<dbReference type="EMBL" id="QPJY01000005">
    <property type="protein sequence ID" value="RCX30242.1"/>
    <property type="molecule type" value="Genomic_DNA"/>
</dbReference>
<dbReference type="GO" id="GO:0005829">
    <property type="term" value="C:cytosol"/>
    <property type="evidence" value="ECO:0007669"/>
    <property type="project" value="TreeGrafter"/>
</dbReference>
<evidence type="ECO:0000313" key="1">
    <source>
        <dbReference type="EMBL" id="RCX30242.1"/>
    </source>
</evidence>
<protein>
    <submittedName>
        <fullName evidence="1">1,2-phenylacetyl-CoA epoxidase catalytic subunit</fullName>
    </submittedName>
</protein>
<dbReference type="InterPro" id="IPR012347">
    <property type="entry name" value="Ferritin-like"/>
</dbReference>
<dbReference type="Proteomes" id="UP000252707">
    <property type="component" value="Unassembled WGS sequence"/>
</dbReference>
<dbReference type="InterPro" id="IPR007814">
    <property type="entry name" value="PaaA_PaaC"/>
</dbReference>
<dbReference type="InterPro" id="IPR009078">
    <property type="entry name" value="Ferritin-like_SF"/>
</dbReference>
<reference evidence="1 2" key="1">
    <citation type="submission" date="2018-07" db="EMBL/GenBank/DDBJ databases">
        <title>Genomic Encyclopedia of Type Strains, Phase IV (KMG-IV): sequencing the most valuable type-strain genomes for metagenomic binning, comparative biology and taxonomic classification.</title>
        <authorList>
            <person name="Goeker M."/>
        </authorList>
    </citation>
    <scope>NUCLEOTIDE SEQUENCE [LARGE SCALE GENOMIC DNA]</scope>
    <source>
        <strain evidence="1 2">DSM 26407</strain>
    </source>
</reference>
<accession>A0A369C8A3</accession>
<comment type="caution">
    <text evidence="1">The sequence shown here is derived from an EMBL/GenBank/DDBJ whole genome shotgun (WGS) entry which is preliminary data.</text>
</comment>
<dbReference type="GO" id="GO:0010124">
    <property type="term" value="P:phenylacetate catabolic process"/>
    <property type="evidence" value="ECO:0007669"/>
    <property type="project" value="InterPro"/>
</dbReference>
<dbReference type="RefSeq" id="WP_114279852.1">
    <property type="nucleotide sequence ID" value="NZ_QPJY01000005.1"/>
</dbReference>
<dbReference type="Gene3D" id="1.20.1260.10">
    <property type="match status" value="1"/>
</dbReference>
<dbReference type="AlphaFoldDB" id="A0A369C8A3"/>
<sequence>MDDKALIAHVGAGGKVGAEETLPPGYRGELMRLMVVFVDSELAGASGFVGQVNRGPGLKERMVAARIVSEKFGHAERVLTLLTPFGVNPRLYVRSHAWDARLDREADLGVRRVGGDKRLNVFHYPLEGWNDALVMNMLMGTASAAQLRELRECSYGPLAEAMGAIVPQESRHAQLGENGLREALERGTSVNGVQSLVDYWYPRVADTFGRTDSDRFDLYRRYGLRRHSNAGLLAAWEGEIGDRLGRLGLTVPGDAGPAQ</sequence>
<organism evidence="1 2">
    <name type="scientific">Thioalbus denitrificans</name>
    <dbReference type="NCBI Taxonomy" id="547122"/>
    <lineage>
        <taxon>Bacteria</taxon>
        <taxon>Pseudomonadati</taxon>
        <taxon>Pseudomonadota</taxon>
        <taxon>Gammaproteobacteria</taxon>
        <taxon>Chromatiales</taxon>
        <taxon>Ectothiorhodospiraceae</taxon>
        <taxon>Thioalbus</taxon>
    </lineage>
</organism>
<dbReference type="SUPFAM" id="SSF47240">
    <property type="entry name" value="Ferritin-like"/>
    <property type="match status" value="1"/>
</dbReference>
<proteinExistence type="predicted"/>
<gene>
    <name evidence="1" type="ORF">DFQ59_10574</name>
</gene>
<dbReference type="OrthoDB" id="5289846at2"/>
<dbReference type="Pfam" id="PF05138">
    <property type="entry name" value="PaaA_PaaC"/>
    <property type="match status" value="1"/>
</dbReference>
<evidence type="ECO:0000313" key="2">
    <source>
        <dbReference type="Proteomes" id="UP000252707"/>
    </source>
</evidence>
<keyword evidence="2" id="KW-1185">Reference proteome</keyword>
<dbReference type="InterPro" id="IPR052703">
    <property type="entry name" value="Aromatic_CoA_ox/epox"/>
</dbReference>
<dbReference type="PANTHER" id="PTHR30458:SF0">
    <property type="entry name" value="1,2-PHENYLACETYL-COA EPOXIDASE, SUBUNIT C"/>
    <property type="match status" value="1"/>
</dbReference>
<name>A0A369C8A3_9GAMM</name>